<dbReference type="SUPFAM" id="SSF53850">
    <property type="entry name" value="Periplasmic binding protein-like II"/>
    <property type="match status" value="1"/>
</dbReference>
<comment type="caution">
    <text evidence="16">The sequence shown here is derived from an EMBL/GenBank/DDBJ whole genome shotgun (WGS) entry which is preliminary data.</text>
</comment>
<evidence type="ECO:0000259" key="15">
    <source>
        <dbReference type="Pfam" id="PF00496"/>
    </source>
</evidence>
<feature type="signal peptide" evidence="14">
    <location>
        <begin position="1"/>
        <end position="20"/>
    </location>
</feature>
<evidence type="ECO:0000313" key="17">
    <source>
        <dbReference type="Proteomes" id="UP000605259"/>
    </source>
</evidence>
<dbReference type="EMBL" id="BMFK01000002">
    <property type="protein sequence ID" value="GGE73988.1"/>
    <property type="molecule type" value="Genomic_DNA"/>
</dbReference>
<comment type="subunit">
    <text evidence="12">The complex is composed of two ATP-binding proteins (OppD and OppF), two transmembrane proteins (OppB and OppC) and a solute-binding protein (OppA).</text>
</comment>
<keyword evidence="9" id="KW-0564">Palmitate</keyword>
<comment type="subcellular location">
    <subcellularLocation>
        <location evidence="1">Cell membrane</location>
        <topology evidence="1">Lipid-anchor</topology>
    </subcellularLocation>
    <subcellularLocation>
        <location evidence="2">Periplasm</location>
    </subcellularLocation>
</comment>
<keyword evidence="4" id="KW-0813">Transport</keyword>
<dbReference type="InterPro" id="IPR039424">
    <property type="entry name" value="SBP_5"/>
</dbReference>
<keyword evidence="5 14" id="KW-0732">Signal</keyword>
<dbReference type="GO" id="GO:0030288">
    <property type="term" value="C:outer membrane-bounded periplasmic space"/>
    <property type="evidence" value="ECO:0007669"/>
    <property type="project" value="UniProtKB-ARBA"/>
</dbReference>
<evidence type="ECO:0000256" key="5">
    <source>
        <dbReference type="ARBA" id="ARBA00022729"/>
    </source>
</evidence>
<evidence type="ECO:0000256" key="3">
    <source>
        <dbReference type="ARBA" id="ARBA00005695"/>
    </source>
</evidence>
<gene>
    <name evidence="16" type="primary">oppA</name>
    <name evidence="16" type="ORF">GCM10007140_24830</name>
</gene>
<dbReference type="GO" id="GO:0043190">
    <property type="term" value="C:ATP-binding cassette (ABC) transporter complex"/>
    <property type="evidence" value="ECO:0007669"/>
    <property type="project" value="InterPro"/>
</dbReference>
<evidence type="ECO:0000256" key="12">
    <source>
        <dbReference type="ARBA" id="ARBA00063980"/>
    </source>
</evidence>
<dbReference type="FunFam" id="3.40.190.10:FF:000018">
    <property type="entry name" value="Oligopeptide ABC transporter, oligopeptide-binding protein"/>
    <property type="match status" value="1"/>
</dbReference>
<sequence>MKRNYMKLVVFMLICSLFIAACGKEEAGKKETASDGKKVLRLLEMSELPSLDSSISTDGVSFRVFNNVMEGLYRLDKDNKPVEGMAESVQVSDDKKTYTFKLRDAKWSNGEPVMAKDFVFSWKRAVDPATKSEYAFILFGVKNGEKVNKGELPLDQLGVKAQDDRTLVVELENPIPYFLELMAFPTFFPLNEKFIKEKGKNYGLEVEHLIYNGPFVLSEWKHEESFTFKKNDGYWDKATVKLDEIQFKIVKDIAAGVNLYNTDEVDRANISAEFVDSYKGKQEYYSESEARQYFIRFNQKASDVMKNQKARMAMSLAFDKEAIASQILNNGSQATYGLVPKGFSKGPDGKDFRETVGDLNKMDLNKAKSLWEEAKKELGKSEVKIELMNYDDSDNKKIGEYLKGQLEKNLVGLTVDLKQMPYKQKLKLEETMQYEASLGRWGPDYPDPMTYLELFISSSSMNEMGYSNPKYDDLIAKSKSELLTDPAARYKAMQEADKILLEDAAILPVYQFGQSYLQKPYVKDIAKHMIGGDYSYKWADIKK</sequence>
<comment type="similarity">
    <text evidence="3">Belongs to the bacterial solute-binding protein 5 family.</text>
</comment>
<reference evidence="16" key="1">
    <citation type="journal article" date="2014" name="Int. J. Syst. Evol. Microbiol.">
        <title>Complete genome sequence of Corynebacterium casei LMG S-19264T (=DSM 44701T), isolated from a smear-ripened cheese.</title>
        <authorList>
            <consortium name="US DOE Joint Genome Institute (JGI-PGF)"/>
            <person name="Walter F."/>
            <person name="Albersmeier A."/>
            <person name="Kalinowski J."/>
            <person name="Ruckert C."/>
        </authorList>
    </citation>
    <scope>NUCLEOTIDE SEQUENCE</scope>
    <source>
        <strain evidence="16">CGMCC 1.12698</strain>
    </source>
</reference>
<feature type="domain" description="Solute-binding protein family 5" evidence="15">
    <location>
        <begin position="80"/>
        <end position="462"/>
    </location>
</feature>
<evidence type="ECO:0000256" key="4">
    <source>
        <dbReference type="ARBA" id="ARBA00022448"/>
    </source>
</evidence>
<keyword evidence="6" id="KW-0574">Periplasm</keyword>
<dbReference type="InterPro" id="IPR000914">
    <property type="entry name" value="SBP_5_dom"/>
</dbReference>
<dbReference type="Gene3D" id="3.40.190.10">
    <property type="entry name" value="Periplasmic binding protein-like II"/>
    <property type="match status" value="1"/>
</dbReference>
<dbReference type="FunFam" id="3.10.105.10:FF:000001">
    <property type="entry name" value="Oligopeptide ABC transporter, oligopeptide-binding protein"/>
    <property type="match status" value="1"/>
</dbReference>
<dbReference type="GO" id="GO:1904680">
    <property type="term" value="F:peptide transmembrane transporter activity"/>
    <property type="evidence" value="ECO:0007669"/>
    <property type="project" value="TreeGrafter"/>
</dbReference>
<evidence type="ECO:0000256" key="7">
    <source>
        <dbReference type="ARBA" id="ARBA00022856"/>
    </source>
</evidence>
<dbReference type="GO" id="GO:0015031">
    <property type="term" value="P:protein transport"/>
    <property type="evidence" value="ECO:0007669"/>
    <property type="project" value="UniProtKB-KW"/>
</dbReference>
<dbReference type="PANTHER" id="PTHR30290:SF10">
    <property type="entry name" value="PERIPLASMIC OLIGOPEPTIDE-BINDING PROTEIN-RELATED"/>
    <property type="match status" value="1"/>
</dbReference>
<evidence type="ECO:0000256" key="6">
    <source>
        <dbReference type="ARBA" id="ARBA00022764"/>
    </source>
</evidence>
<dbReference type="FunFam" id="3.90.76.10:FF:000001">
    <property type="entry name" value="Oligopeptide ABC transporter substrate-binding protein"/>
    <property type="match status" value="1"/>
</dbReference>
<dbReference type="AlphaFoldDB" id="A0A917ES87"/>
<name>A0A917ES87_9BACI</name>
<dbReference type="GO" id="GO:0015833">
    <property type="term" value="P:peptide transport"/>
    <property type="evidence" value="ECO:0007669"/>
    <property type="project" value="UniProtKB-KW"/>
</dbReference>
<evidence type="ECO:0000256" key="11">
    <source>
        <dbReference type="ARBA" id="ARBA00023288"/>
    </source>
</evidence>
<dbReference type="Pfam" id="PF00496">
    <property type="entry name" value="SBP_bac_5"/>
    <property type="match status" value="1"/>
</dbReference>
<dbReference type="RefSeq" id="WP_188388813.1">
    <property type="nucleotide sequence ID" value="NZ_BMFK01000002.1"/>
</dbReference>
<dbReference type="Gene3D" id="3.90.76.10">
    <property type="entry name" value="Dipeptide-binding Protein, Domain 1"/>
    <property type="match status" value="1"/>
</dbReference>
<evidence type="ECO:0000256" key="13">
    <source>
        <dbReference type="ARBA" id="ARBA00072558"/>
    </source>
</evidence>
<keyword evidence="11" id="KW-0449">Lipoprotein</keyword>
<accession>A0A917ES87</accession>
<evidence type="ECO:0000256" key="8">
    <source>
        <dbReference type="ARBA" id="ARBA00022927"/>
    </source>
</evidence>
<keyword evidence="17" id="KW-1185">Reference proteome</keyword>
<organism evidence="16 17">
    <name type="scientific">Priestia taiwanensis</name>
    <dbReference type="NCBI Taxonomy" id="1347902"/>
    <lineage>
        <taxon>Bacteria</taxon>
        <taxon>Bacillati</taxon>
        <taxon>Bacillota</taxon>
        <taxon>Bacilli</taxon>
        <taxon>Bacillales</taxon>
        <taxon>Bacillaceae</taxon>
        <taxon>Priestia</taxon>
    </lineage>
</organism>
<dbReference type="PIRSF" id="PIRSF002741">
    <property type="entry name" value="MppA"/>
    <property type="match status" value="1"/>
</dbReference>
<evidence type="ECO:0000256" key="14">
    <source>
        <dbReference type="SAM" id="SignalP"/>
    </source>
</evidence>
<dbReference type="PANTHER" id="PTHR30290">
    <property type="entry name" value="PERIPLASMIC BINDING COMPONENT OF ABC TRANSPORTER"/>
    <property type="match status" value="1"/>
</dbReference>
<evidence type="ECO:0000256" key="9">
    <source>
        <dbReference type="ARBA" id="ARBA00023139"/>
    </source>
</evidence>
<proteinExistence type="inferred from homology"/>
<dbReference type="Gene3D" id="3.10.105.10">
    <property type="entry name" value="Dipeptide-binding Protein, Domain 3"/>
    <property type="match status" value="1"/>
</dbReference>
<protein>
    <recommendedName>
        <fullName evidence="13">Periplasmic oligopeptide-binding protein OppA</fullName>
    </recommendedName>
</protein>
<dbReference type="PROSITE" id="PS51257">
    <property type="entry name" value="PROKAR_LIPOPROTEIN"/>
    <property type="match status" value="1"/>
</dbReference>
<reference evidence="16" key="2">
    <citation type="submission" date="2020-09" db="EMBL/GenBank/DDBJ databases">
        <authorList>
            <person name="Sun Q."/>
            <person name="Zhou Y."/>
        </authorList>
    </citation>
    <scope>NUCLEOTIDE SEQUENCE</scope>
    <source>
        <strain evidence="16">CGMCC 1.12698</strain>
    </source>
</reference>
<feature type="chain" id="PRO_5038383372" description="Periplasmic oligopeptide-binding protein OppA" evidence="14">
    <location>
        <begin position="21"/>
        <end position="543"/>
    </location>
</feature>
<evidence type="ECO:0000256" key="1">
    <source>
        <dbReference type="ARBA" id="ARBA00004193"/>
    </source>
</evidence>
<dbReference type="InterPro" id="IPR030678">
    <property type="entry name" value="Peptide/Ni-bd"/>
</dbReference>
<evidence type="ECO:0000256" key="10">
    <source>
        <dbReference type="ARBA" id="ARBA00023157"/>
    </source>
</evidence>
<evidence type="ECO:0000256" key="2">
    <source>
        <dbReference type="ARBA" id="ARBA00004418"/>
    </source>
</evidence>
<dbReference type="Proteomes" id="UP000605259">
    <property type="component" value="Unassembled WGS sequence"/>
</dbReference>
<keyword evidence="7" id="KW-0571">Peptide transport</keyword>
<evidence type="ECO:0000313" key="16">
    <source>
        <dbReference type="EMBL" id="GGE73988.1"/>
    </source>
</evidence>
<keyword evidence="10" id="KW-1015">Disulfide bond</keyword>
<keyword evidence="8" id="KW-0653">Protein transport</keyword>
<dbReference type="CDD" id="cd08504">
    <property type="entry name" value="PBP2_OppA"/>
    <property type="match status" value="1"/>
</dbReference>